<keyword evidence="2" id="KW-1185">Reference proteome</keyword>
<reference key="2">
    <citation type="submission" date="2011-10" db="EMBL/GenBank/DDBJ databases">
        <title>The genome and transcriptome sequence of Clonorchis sinensis provide insights into the carcinogenic liver fluke.</title>
        <authorList>
            <person name="Wang X."/>
            <person name="Huang Y."/>
            <person name="Chen W."/>
            <person name="Liu H."/>
            <person name="Guo L."/>
            <person name="Chen Y."/>
            <person name="Luo F."/>
            <person name="Zhou W."/>
            <person name="Sun J."/>
            <person name="Mao Q."/>
            <person name="Liang P."/>
            <person name="Zhou C."/>
            <person name="Tian Y."/>
            <person name="Men J."/>
            <person name="Lv X."/>
            <person name="Huang L."/>
            <person name="Zhou J."/>
            <person name="Hu Y."/>
            <person name="Li R."/>
            <person name="Zhang F."/>
            <person name="Lei H."/>
            <person name="Li X."/>
            <person name="Hu X."/>
            <person name="Liang C."/>
            <person name="Xu J."/>
            <person name="Wu Z."/>
            <person name="Yu X."/>
        </authorList>
    </citation>
    <scope>NUCLEOTIDE SEQUENCE</scope>
    <source>
        <strain>Henan</strain>
    </source>
</reference>
<accession>G7YI54</accession>
<proteinExistence type="predicted"/>
<organism evidence="1 2">
    <name type="scientific">Clonorchis sinensis</name>
    <name type="common">Chinese liver fluke</name>
    <dbReference type="NCBI Taxonomy" id="79923"/>
    <lineage>
        <taxon>Eukaryota</taxon>
        <taxon>Metazoa</taxon>
        <taxon>Spiralia</taxon>
        <taxon>Lophotrochozoa</taxon>
        <taxon>Platyhelminthes</taxon>
        <taxon>Trematoda</taxon>
        <taxon>Digenea</taxon>
        <taxon>Opisthorchiida</taxon>
        <taxon>Opisthorchiata</taxon>
        <taxon>Opisthorchiidae</taxon>
        <taxon>Clonorchis</taxon>
    </lineage>
</organism>
<dbReference type="AlphaFoldDB" id="G7YI54"/>
<evidence type="ECO:0000313" key="1">
    <source>
        <dbReference type="EMBL" id="GAA52637.1"/>
    </source>
</evidence>
<reference evidence="1" key="1">
    <citation type="journal article" date="2011" name="Genome Biol.">
        <title>The draft genome of the carcinogenic human liver fluke Clonorchis sinensis.</title>
        <authorList>
            <person name="Wang X."/>
            <person name="Chen W."/>
            <person name="Huang Y."/>
            <person name="Sun J."/>
            <person name="Men J."/>
            <person name="Liu H."/>
            <person name="Luo F."/>
            <person name="Guo L."/>
            <person name="Lv X."/>
            <person name="Deng C."/>
            <person name="Zhou C."/>
            <person name="Fan Y."/>
            <person name="Li X."/>
            <person name="Huang L."/>
            <person name="Hu Y."/>
            <person name="Liang C."/>
            <person name="Hu X."/>
            <person name="Xu J."/>
            <person name="Yu X."/>
        </authorList>
    </citation>
    <scope>NUCLEOTIDE SEQUENCE [LARGE SCALE GENOMIC DNA]</scope>
    <source>
        <strain evidence="1">Henan</strain>
    </source>
</reference>
<evidence type="ECO:0000313" key="2">
    <source>
        <dbReference type="Proteomes" id="UP000008909"/>
    </source>
</evidence>
<name>G7YI54_CLOSI</name>
<dbReference type="EMBL" id="DF143327">
    <property type="protein sequence ID" value="GAA52637.1"/>
    <property type="molecule type" value="Genomic_DNA"/>
</dbReference>
<sequence>MPSVLFQKLKILNIESIALNWVASGTGIVTWFERLLTRDLMSDRYNLKALRNYRFVTNIPVQDTENGGNSVDFLSTLGLRTYARPFNQGDRKIRPMYPLEGSFSGSAISTEGKSKLPIRDTHQTFERKTFAVFNQADRSFRTYL</sequence>
<dbReference type="Proteomes" id="UP000008909">
    <property type="component" value="Unassembled WGS sequence"/>
</dbReference>
<protein>
    <submittedName>
        <fullName evidence="1">Uncharacterized protein</fullName>
    </submittedName>
</protein>
<gene>
    <name evidence="1" type="ORF">CLF_108498</name>
</gene>